<sequence>MKGCKCPSQGKEPLAPKVPPKALPSTCHSGASRLPCVAHREVSLLSDEDTPSPKARSPRAHAPMPKPHRGKKSAPPVATCEMNKSAGVLPDTCAPKPEQPPPPELTKDDPHQAGRIPNQPTTGGLAGAPAVFPRLFNDPARADLCRVIQSSSLAAWSGGCSLISWRTGSHAVGEGLCH</sequence>
<accession>A0AAD8Z4G1</accession>
<feature type="region of interest" description="Disordered" evidence="1">
    <location>
        <begin position="1"/>
        <end position="126"/>
    </location>
</feature>
<organism evidence="2 3">
    <name type="scientific">Electrophorus voltai</name>
    <dbReference type="NCBI Taxonomy" id="2609070"/>
    <lineage>
        <taxon>Eukaryota</taxon>
        <taxon>Metazoa</taxon>
        <taxon>Chordata</taxon>
        <taxon>Craniata</taxon>
        <taxon>Vertebrata</taxon>
        <taxon>Euteleostomi</taxon>
        <taxon>Actinopterygii</taxon>
        <taxon>Neopterygii</taxon>
        <taxon>Teleostei</taxon>
        <taxon>Ostariophysi</taxon>
        <taxon>Gymnotiformes</taxon>
        <taxon>Gymnotoidei</taxon>
        <taxon>Gymnotidae</taxon>
        <taxon>Electrophorus</taxon>
    </lineage>
</organism>
<gene>
    <name evidence="2" type="ORF">P4O66_013380</name>
</gene>
<proteinExistence type="predicted"/>
<dbReference type="EMBL" id="JAROKS010000020">
    <property type="protein sequence ID" value="KAK1791364.1"/>
    <property type="molecule type" value="Genomic_DNA"/>
</dbReference>
<dbReference type="AlphaFoldDB" id="A0AAD8Z4G1"/>
<evidence type="ECO:0000313" key="3">
    <source>
        <dbReference type="Proteomes" id="UP001239994"/>
    </source>
</evidence>
<keyword evidence="3" id="KW-1185">Reference proteome</keyword>
<protein>
    <submittedName>
        <fullName evidence="2">Uncharacterized protein</fullName>
    </submittedName>
</protein>
<dbReference type="Proteomes" id="UP001239994">
    <property type="component" value="Unassembled WGS sequence"/>
</dbReference>
<comment type="caution">
    <text evidence="2">The sequence shown here is derived from an EMBL/GenBank/DDBJ whole genome shotgun (WGS) entry which is preliminary data.</text>
</comment>
<evidence type="ECO:0000256" key="1">
    <source>
        <dbReference type="SAM" id="MobiDB-lite"/>
    </source>
</evidence>
<name>A0AAD8Z4G1_9TELE</name>
<reference evidence="2" key="1">
    <citation type="submission" date="2023-03" db="EMBL/GenBank/DDBJ databases">
        <title>Electrophorus voltai genome.</title>
        <authorList>
            <person name="Bian C."/>
        </authorList>
    </citation>
    <scope>NUCLEOTIDE SEQUENCE</scope>
    <source>
        <strain evidence="2">CB-2022</strain>
        <tissue evidence="2">Muscle</tissue>
    </source>
</reference>
<feature type="non-terminal residue" evidence="2">
    <location>
        <position position="1"/>
    </location>
</feature>
<evidence type="ECO:0000313" key="2">
    <source>
        <dbReference type="EMBL" id="KAK1791364.1"/>
    </source>
</evidence>